<dbReference type="EMBL" id="BNJK01000001">
    <property type="protein sequence ID" value="GHO90985.1"/>
    <property type="molecule type" value="Genomic_DNA"/>
</dbReference>
<gene>
    <name evidence="1" type="ORF">KSF_010330</name>
</gene>
<name>A0A8J3N086_9CHLR</name>
<sequence length="74" mass="8469">MMHSYTKDNTEKIALSTLEHWGRWIESGTRAFLIALGATLYNTSVLARSSGDGLSADERRYQLRLPQRDGLERR</sequence>
<evidence type="ECO:0000313" key="1">
    <source>
        <dbReference type="EMBL" id="GHO90985.1"/>
    </source>
</evidence>
<comment type="caution">
    <text evidence="1">The sequence shown here is derived from an EMBL/GenBank/DDBJ whole genome shotgun (WGS) entry which is preliminary data.</text>
</comment>
<protein>
    <submittedName>
        <fullName evidence="1">Uncharacterized protein</fullName>
    </submittedName>
</protein>
<accession>A0A8J3N086</accession>
<keyword evidence="2" id="KW-1185">Reference proteome</keyword>
<dbReference type="AlphaFoldDB" id="A0A8J3N086"/>
<reference evidence="1" key="1">
    <citation type="submission" date="2020-10" db="EMBL/GenBank/DDBJ databases">
        <title>Taxonomic study of unclassified bacteria belonging to the class Ktedonobacteria.</title>
        <authorList>
            <person name="Yabe S."/>
            <person name="Wang C.M."/>
            <person name="Zheng Y."/>
            <person name="Sakai Y."/>
            <person name="Cavaletti L."/>
            <person name="Monciardini P."/>
            <person name="Donadio S."/>
        </authorList>
    </citation>
    <scope>NUCLEOTIDE SEQUENCE</scope>
    <source>
        <strain evidence="1">ID150040</strain>
    </source>
</reference>
<organism evidence="1 2">
    <name type="scientific">Reticulibacter mediterranei</name>
    <dbReference type="NCBI Taxonomy" id="2778369"/>
    <lineage>
        <taxon>Bacteria</taxon>
        <taxon>Bacillati</taxon>
        <taxon>Chloroflexota</taxon>
        <taxon>Ktedonobacteria</taxon>
        <taxon>Ktedonobacterales</taxon>
        <taxon>Reticulibacteraceae</taxon>
        <taxon>Reticulibacter</taxon>
    </lineage>
</organism>
<evidence type="ECO:0000313" key="2">
    <source>
        <dbReference type="Proteomes" id="UP000597444"/>
    </source>
</evidence>
<proteinExistence type="predicted"/>
<dbReference type="Proteomes" id="UP000597444">
    <property type="component" value="Unassembled WGS sequence"/>
</dbReference>